<dbReference type="AlphaFoldDB" id="A0A9N9SKD1"/>
<evidence type="ECO:0000256" key="4">
    <source>
        <dbReference type="ARBA" id="ARBA00023027"/>
    </source>
</evidence>
<evidence type="ECO:0000256" key="5">
    <source>
        <dbReference type="ARBA" id="ARBA00047388"/>
    </source>
</evidence>
<gene>
    <name evidence="8" type="ORF">PHAECO_LOCUS9892</name>
</gene>
<dbReference type="Proteomes" id="UP001153737">
    <property type="component" value="Chromosome 6"/>
</dbReference>
<evidence type="ECO:0000313" key="8">
    <source>
        <dbReference type="EMBL" id="CAG9822922.1"/>
    </source>
</evidence>
<keyword evidence="2" id="KW-0677">Repeat</keyword>
<dbReference type="InterPro" id="IPR052259">
    <property type="entry name" value="Nucleoredoxin-like"/>
</dbReference>
<keyword evidence="9" id="KW-1185">Reference proteome</keyword>
<dbReference type="OrthoDB" id="189920at2759"/>
<dbReference type="EMBL" id="OU896712">
    <property type="protein sequence ID" value="CAG9822922.1"/>
    <property type="molecule type" value="Genomic_DNA"/>
</dbReference>
<evidence type="ECO:0000256" key="2">
    <source>
        <dbReference type="ARBA" id="ARBA00022737"/>
    </source>
</evidence>
<reference evidence="8" key="2">
    <citation type="submission" date="2022-10" db="EMBL/GenBank/DDBJ databases">
        <authorList>
            <consortium name="ENA_rothamsted_submissions"/>
            <consortium name="culmorum"/>
            <person name="King R."/>
        </authorList>
    </citation>
    <scope>NUCLEOTIDE SEQUENCE</scope>
</reference>
<dbReference type="EC" id="1.8.1.8" evidence="1"/>
<evidence type="ECO:0000259" key="7">
    <source>
        <dbReference type="Pfam" id="PF13905"/>
    </source>
</evidence>
<dbReference type="SUPFAM" id="SSF52833">
    <property type="entry name" value="Thioredoxin-like"/>
    <property type="match status" value="1"/>
</dbReference>
<dbReference type="InterPro" id="IPR036249">
    <property type="entry name" value="Thioredoxin-like_sf"/>
</dbReference>
<comment type="catalytic activity">
    <reaction evidence="6">
        <text>[protein]-dithiol + NADP(+) = [protein]-disulfide + NADPH + H(+)</text>
        <dbReference type="Rhea" id="RHEA:18753"/>
        <dbReference type="Rhea" id="RHEA-COMP:10593"/>
        <dbReference type="Rhea" id="RHEA-COMP:10594"/>
        <dbReference type="ChEBI" id="CHEBI:15378"/>
        <dbReference type="ChEBI" id="CHEBI:29950"/>
        <dbReference type="ChEBI" id="CHEBI:50058"/>
        <dbReference type="ChEBI" id="CHEBI:57783"/>
        <dbReference type="ChEBI" id="CHEBI:58349"/>
        <dbReference type="EC" id="1.8.1.8"/>
    </reaction>
</comment>
<evidence type="ECO:0000256" key="1">
    <source>
        <dbReference type="ARBA" id="ARBA00012612"/>
    </source>
</evidence>
<keyword evidence="3" id="KW-0560">Oxidoreductase</keyword>
<reference evidence="8" key="1">
    <citation type="submission" date="2022-01" db="EMBL/GenBank/DDBJ databases">
        <authorList>
            <person name="King R."/>
        </authorList>
    </citation>
    <scope>NUCLEOTIDE SEQUENCE</scope>
</reference>
<organism evidence="8 9">
    <name type="scientific">Phaedon cochleariae</name>
    <name type="common">Mustard beetle</name>
    <dbReference type="NCBI Taxonomy" id="80249"/>
    <lineage>
        <taxon>Eukaryota</taxon>
        <taxon>Metazoa</taxon>
        <taxon>Ecdysozoa</taxon>
        <taxon>Arthropoda</taxon>
        <taxon>Hexapoda</taxon>
        <taxon>Insecta</taxon>
        <taxon>Pterygota</taxon>
        <taxon>Neoptera</taxon>
        <taxon>Endopterygota</taxon>
        <taxon>Coleoptera</taxon>
        <taxon>Polyphaga</taxon>
        <taxon>Cucujiformia</taxon>
        <taxon>Chrysomeloidea</taxon>
        <taxon>Chrysomelidae</taxon>
        <taxon>Chrysomelinae</taxon>
        <taxon>Chrysomelini</taxon>
        <taxon>Phaedon</taxon>
    </lineage>
</organism>
<dbReference type="GO" id="GO:0047134">
    <property type="term" value="F:protein-disulfide reductase [NAD(P)H] activity"/>
    <property type="evidence" value="ECO:0007669"/>
    <property type="project" value="UniProtKB-EC"/>
</dbReference>
<dbReference type="PANTHER" id="PTHR13871">
    <property type="entry name" value="THIOREDOXIN"/>
    <property type="match status" value="1"/>
</dbReference>
<evidence type="ECO:0000313" key="9">
    <source>
        <dbReference type="Proteomes" id="UP001153737"/>
    </source>
</evidence>
<dbReference type="PANTHER" id="PTHR13871:SF96">
    <property type="entry name" value="THIOREDOXIN DOMAIN-CONTAINING PROTEIN"/>
    <property type="match status" value="1"/>
</dbReference>
<dbReference type="Gene3D" id="3.40.30.10">
    <property type="entry name" value="Glutaredoxin"/>
    <property type="match status" value="1"/>
</dbReference>
<comment type="catalytic activity">
    <reaction evidence="5">
        <text>[protein]-dithiol + NAD(+) = [protein]-disulfide + NADH + H(+)</text>
        <dbReference type="Rhea" id="RHEA:18749"/>
        <dbReference type="Rhea" id="RHEA-COMP:10593"/>
        <dbReference type="Rhea" id="RHEA-COMP:10594"/>
        <dbReference type="ChEBI" id="CHEBI:15378"/>
        <dbReference type="ChEBI" id="CHEBI:29950"/>
        <dbReference type="ChEBI" id="CHEBI:50058"/>
        <dbReference type="ChEBI" id="CHEBI:57540"/>
        <dbReference type="ChEBI" id="CHEBI:57945"/>
        <dbReference type="EC" id="1.8.1.8"/>
    </reaction>
</comment>
<sequence length="167" mass="19058">MKDAEDSVPSVNTAKYLDEKVNIETLVGKHILTKDGQVISVCRHFKAKKILIYFFSAAWAPAIDVIARLKSLYVENLNRNTRMEIIFVSSDTDESTFNQYFAEQGPWCAIPFRSAICDELRWMYGITCLPQIIVIRTDGTVITRKGKDELESLGNNVIVCWAEYIQQ</sequence>
<name>A0A9N9SKD1_PHACE</name>
<proteinExistence type="predicted"/>
<keyword evidence="4" id="KW-0520">NAD</keyword>
<protein>
    <recommendedName>
        <fullName evidence="1">protein-disulfide reductase</fullName>
        <ecNumber evidence="1">1.8.1.8</ecNumber>
    </recommendedName>
</protein>
<evidence type="ECO:0000256" key="3">
    <source>
        <dbReference type="ARBA" id="ARBA00023002"/>
    </source>
</evidence>
<dbReference type="Pfam" id="PF13905">
    <property type="entry name" value="Thioredoxin_8"/>
    <property type="match status" value="1"/>
</dbReference>
<evidence type="ECO:0000256" key="6">
    <source>
        <dbReference type="ARBA" id="ARBA00047804"/>
    </source>
</evidence>
<feature type="domain" description="Thioredoxin-like fold" evidence="7">
    <location>
        <begin position="49"/>
        <end position="141"/>
    </location>
</feature>
<accession>A0A9N9SKD1</accession>
<dbReference type="InterPro" id="IPR012336">
    <property type="entry name" value="Thioredoxin-like_fold"/>
</dbReference>